<dbReference type="Proteomes" id="UP000305778">
    <property type="component" value="Unassembled WGS sequence"/>
</dbReference>
<keyword evidence="2" id="KW-1185">Reference proteome</keyword>
<comment type="caution">
    <text evidence="1">The sequence shown here is derived from an EMBL/GenBank/DDBJ whole genome shotgun (WGS) entry which is preliminary data.</text>
</comment>
<dbReference type="AlphaFoldDB" id="A0A4U0RIF0"/>
<gene>
    <name evidence="1" type="ORF">FCI23_52740</name>
</gene>
<reference evidence="1 2" key="1">
    <citation type="submission" date="2019-04" db="EMBL/GenBank/DDBJ databases">
        <title>Streptomyces oryziradicis sp. nov., a novel actinomycete isolated from rhizosphere soil of rice (Oryza sativa L.).</title>
        <authorList>
            <person name="Li C."/>
        </authorList>
    </citation>
    <scope>NUCLEOTIDE SEQUENCE [LARGE SCALE GENOMIC DNA]</scope>
    <source>
        <strain evidence="1 2">NEAU-C40</strain>
    </source>
</reference>
<accession>A0A4U0RIF0</accession>
<sequence length="78" mass="8659">MVPYRKDAAGPRDLSAEYQRVLQEVAAAGGPVRCKQMCERLGIGTEPRKVEAMRARMKRLADRGWLREGAPGLFTMPG</sequence>
<evidence type="ECO:0000313" key="2">
    <source>
        <dbReference type="Proteomes" id="UP000305778"/>
    </source>
</evidence>
<proteinExistence type="predicted"/>
<dbReference type="EMBL" id="SUMC01000195">
    <property type="protein sequence ID" value="TJZ94946.1"/>
    <property type="molecule type" value="Genomic_DNA"/>
</dbReference>
<protein>
    <submittedName>
        <fullName evidence="1">Uncharacterized protein</fullName>
    </submittedName>
</protein>
<dbReference type="OrthoDB" id="4315401at2"/>
<organism evidence="1 2">
    <name type="scientific">Actinacidiphila oryziradicis</name>
    <dbReference type="NCBI Taxonomy" id="2571141"/>
    <lineage>
        <taxon>Bacteria</taxon>
        <taxon>Bacillati</taxon>
        <taxon>Actinomycetota</taxon>
        <taxon>Actinomycetes</taxon>
        <taxon>Kitasatosporales</taxon>
        <taxon>Streptomycetaceae</taxon>
        <taxon>Actinacidiphila</taxon>
    </lineage>
</organism>
<name>A0A4U0RIF0_9ACTN</name>
<evidence type="ECO:0000313" key="1">
    <source>
        <dbReference type="EMBL" id="TJZ94946.1"/>
    </source>
</evidence>